<protein>
    <submittedName>
        <fullName evidence="1">Uncharacterized protein</fullName>
    </submittedName>
</protein>
<dbReference type="AlphaFoldDB" id="A0A6J4SEJ9"/>
<proteinExistence type="predicted"/>
<organism evidence="1">
    <name type="scientific">uncultured Sphingomonadaceae bacterium</name>
    <dbReference type="NCBI Taxonomy" id="169976"/>
    <lineage>
        <taxon>Bacteria</taxon>
        <taxon>Pseudomonadati</taxon>
        <taxon>Pseudomonadota</taxon>
        <taxon>Alphaproteobacteria</taxon>
        <taxon>Sphingomonadales</taxon>
        <taxon>Sphingomonadaceae</taxon>
        <taxon>environmental samples</taxon>
    </lineage>
</organism>
<sequence length="163" mass="17449">MRALVAKVELGGNSICIIAIGTALLETLSALSDASRCEHETPLTADAMRVRRGHEVRLVIPGDQPAPKPQCERNEEFVALLAEAAAVKTLVLGKLGQPLSRIAAEAGRCRSRLGRLFALSHLAPDIIGKVIDGRQPSTLSAKRLLALQLPLDWHEQRAALGLA</sequence>
<reference evidence="1" key="1">
    <citation type="submission" date="2020-02" db="EMBL/GenBank/DDBJ databases">
        <authorList>
            <person name="Meier V. D."/>
        </authorList>
    </citation>
    <scope>NUCLEOTIDE SEQUENCE</scope>
    <source>
        <strain evidence="1">AVDCRST_MAG39</strain>
    </source>
</reference>
<dbReference type="EMBL" id="CADCVW010000043">
    <property type="protein sequence ID" value="CAA9496208.1"/>
    <property type="molecule type" value="Genomic_DNA"/>
</dbReference>
<name>A0A6J4SEJ9_9SPHN</name>
<evidence type="ECO:0000313" key="1">
    <source>
        <dbReference type="EMBL" id="CAA9496208.1"/>
    </source>
</evidence>
<accession>A0A6J4SEJ9</accession>
<gene>
    <name evidence="1" type="ORF">AVDCRST_MAG39-1141</name>
</gene>